<evidence type="ECO:0000313" key="2">
    <source>
        <dbReference type="Proteomes" id="UP000623967"/>
    </source>
</evidence>
<organism evidence="1 2">
    <name type="scientific">Neobacillus paridis</name>
    <dbReference type="NCBI Taxonomy" id="2803862"/>
    <lineage>
        <taxon>Bacteria</taxon>
        <taxon>Bacillati</taxon>
        <taxon>Bacillota</taxon>
        <taxon>Bacilli</taxon>
        <taxon>Bacillales</taxon>
        <taxon>Bacillaceae</taxon>
        <taxon>Neobacillus</taxon>
    </lineage>
</organism>
<dbReference type="EMBL" id="JAESWB010000060">
    <property type="protein sequence ID" value="MBL4951708.1"/>
    <property type="molecule type" value="Genomic_DNA"/>
</dbReference>
<keyword evidence="2" id="KW-1185">Reference proteome</keyword>
<sequence length="48" mass="5496">DRFIRSNNSLVWQNVDDEEKQRSRQIRQIGTNGVILTVKDNGINAPAE</sequence>
<accession>A0ABS1TKJ0</accession>
<reference evidence="1 2" key="1">
    <citation type="submission" date="2021-01" db="EMBL/GenBank/DDBJ databases">
        <title>Genome public.</title>
        <authorList>
            <person name="Liu C."/>
            <person name="Sun Q."/>
        </authorList>
    </citation>
    <scope>NUCLEOTIDE SEQUENCE [LARGE SCALE GENOMIC DNA]</scope>
    <source>
        <strain evidence="1 2">YIM B02564</strain>
    </source>
</reference>
<proteinExistence type="predicted"/>
<feature type="non-terminal residue" evidence="1">
    <location>
        <position position="1"/>
    </location>
</feature>
<dbReference type="Proteomes" id="UP000623967">
    <property type="component" value="Unassembled WGS sequence"/>
</dbReference>
<comment type="caution">
    <text evidence="1">The sequence shown here is derived from an EMBL/GenBank/DDBJ whole genome shotgun (WGS) entry which is preliminary data.</text>
</comment>
<name>A0ABS1TKJ0_9BACI</name>
<gene>
    <name evidence="1" type="ORF">JK635_05575</name>
</gene>
<protein>
    <submittedName>
        <fullName evidence="1">Uncharacterized protein</fullName>
    </submittedName>
</protein>
<evidence type="ECO:0000313" key="1">
    <source>
        <dbReference type="EMBL" id="MBL4951708.1"/>
    </source>
</evidence>